<sequence length="633" mass="66039">MPSGGTHLSVDIASGDIAAMLWRRDTLVPVLLDGQPTMPHGIWYDPDHQQPYVGTAAQTAAAAHPDRYLPDPLQRLGAGTLDGHPDPADVAATLLQHVAAQAGAQAGDPVTALTLVIPPAWGPRRRDLLTDAASRAGLPAPVMVTAPAALAATGDPPPAGSCVLVCQTDIHPPCLTVLQTGDTGYRELATTTPATTDLDQTLAEQTLTGTADPTLLQRLTQPTTPEDQHAARAYRQSVRHARNLLAHQDRAPVLLPHPHPPTVVTRDDLHAAAQPLTKQVAAAVVDVLDTADVALTQLAAVIVRQDTDLPGLVDAIAATVGGQPTVITGQPYAAATGALRLTSGRGHNAPTAAAAQLPRTRVRISDLAATAIIAACSIALLVQATLTATEYPTDVRTSRPQLGAAGTLALLAGYAVAHLAPTNWLTTPDPGTETSTGALIRRAYLGAAFLGTITAALYGLAVGAHFGYWVYGPFLRWILIPGLPLAGCAVLIALTAPRINADGLTDWLRRTRPPVLPIALATAGMLLIQSGLTYTAPANLTNSPALVSTIGAALLGIATAWIATTSRLLRIATATVLGLGYAIVVTWLTSQTMIIGFLIVTTWWALRLTAHTLRLAFPTTGDALRRLIRNATR</sequence>
<keyword evidence="1" id="KW-0812">Transmembrane</keyword>
<proteinExistence type="predicted"/>
<evidence type="ECO:0000256" key="1">
    <source>
        <dbReference type="SAM" id="Phobius"/>
    </source>
</evidence>
<dbReference type="RefSeq" id="WP_377337427.1">
    <property type="nucleotide sequence ID" value="NZ_JBHLUE010000005.1"/>
</dbReference>
<feature type="transmembrane region" description="Helical" evidence="1">
    <location>
        <begin position="546"/>
        <end position="564"/>
    </location>
</feature>
<name>A0ABV6NWJ2_9ACTN</name>
<organism evidence="2 3">
    <name type="scientific">Plantactinospora siamensis</name>
    <dbReference type="NCBI Taxonomy" id="555372"/>
    <lineage>
        <taxon>Bacteria</taxon>
        <taxon>Bacillati</taxon>
        <taxon>Actinomycetota</taxon>
        <taxon>Actinomycetes</taxon>
        <taxon>Micromonosporales</taxon>
        <taxon>Micromonosporaceae</taxon>
        <taxon>Plantactinospora</taxon>
    </lineage>
</organism>
<evidence type="ECO:0008006" key="4">
    <source>
        <dbReference type="Google" id="ProtNLM"/>
    </source>
</evidence>
<dbReference type="SUPFAM" id="SSF53067">
    <property type="entry name" value="Actin-like ATPase domain"/>
    <property type="match status" value="1"/>
</dbReference>
<dbReference type="Gene3D" id="3.90.640.10">
    <property type="entry name" value="Actin, Chain A, domain 4"/>
    <property type="match status" value="1"/>
</dbReference>
<feature type="transmembrane region" description="Helical" evidence="1">
    <location>
        <begin position="367"/>
        <end position="389"/>
    </location>
</feature>
<evidence type="ECO:0000313" key="3">
    <source>
        <dbReference type="Proteomes" id="UP001589894"/>
    </source>
</evidence>
<dbReference type="Proteomes" id="UP001589894">
    <property type="component" value="Unassembled WGS sequence"/>
</dbReference>
<accession>A0ABV6NWJ2</accession>
<dbReference type="InterPro" id="IPR043129">
    <property type="entry name" value="ATPase_NBD"/>
</dbReference>
<gene>
    <name evidence="2" type="ORF">ACFFHU_09800</name>
</gene>
<keyword evidence="1" id="KW-1133">Transmembrane helix</keyword>
<feature type="transmembrane region" description="Helical" evidence="1">
    <location>
        <begin position="443"/>
        <end position="468"/>
    </location>
</feature>
<keyword evidence="1" id="KW-0472">Membrane</keyword>
<protein>
    <recommendedName>
        <fullName evidence="4">Hsp70 protein</fullName>
    </recommendedName>
</protein>
<dbReference type="EMBL" id="JBHLUE010000005">
    <property type="protein sequence ID" value="MFC0564428.1"/>
    <property type="molecule type" value="Genomic_DNA"/>
</dbReference>
<feature type="transmembrane region" description="Helical" evidence="1">
    <location>
        <begin position="401"/>
        <end position="422"/>
    </location>
</feature>
<keyword evidence="3" id="KW-1185">Reference proteome</keyword>
<evidence type="ECO:0000313" key="2">
    <source>
        <dbReference type="EMBL" id="MFC0564428.1"/>
    </source>
</evidence>
<dbReference type="Gene3D" id="3.30.420.40">
    <property type="match status" value="2"/>
</dbReference>
<reference evidence="2 3" key="1">
    <citation type="submission" date="2024-09" db="EMBL/GenBank/DDBJ databases">
        <authorList>
            <person name="Sun Q."/>
            <person name="Mori K."/>
        </authorList>
    </citation>
    <scope>NUCLEOTIDE SEQUENCE [LARGE SCALE GENOMIC DNA]</scope>
    <source>
        <strain evidence="2 3">TBRC 2205</strain>
    </source>
</reference>
<comment type="caution">
    <text evidence="2">The sequence shown here is derived from an EMBL/GenBank/DDBJ whole genome shotgun (WGS) entry which is preliminary data.</text>
</comment>
<feature type="transmembrane region" description="Helical" evidence="1">
    <location>
        <begin position="515"/>
        <end position="534"/>
    </location>
</feature>
<feature type="transmembrane region" description="Helical" evidence="1">
    <location>
        <begin position="474"/>
        <end position="494"/>
    </location>
</feature>